<evidence type="ECO:0000313" key="3">
    <source>
        <dbReference type="Proteomes" id="UP001243844"/>
    </source>
</evidence>
<dbReference type="SUPFAM" id="SSF53474">
    <property type="entry name" value="alpha/beta-Hydrolases"/>
    <property type="match status" value="1"/>
</dbReference>
<accession>A0AAW8J818</accession>
<protein>
    <submittedName>
        <fullName evidence="2">Alpha/beta fold hydrolase</fullName>
    </submittedName>
</protein>
<dbReference type="PANTHER" id="PTHR43798:SF33">
    <property type="entry name" value="HYDROLASE, PUTATIVE (AFU_ORTHOLOGUE AFUA_2G14860)-RELATED"/>
    <property type="match status" value="1"/>
</dbReference>
<evidence type="ECO:0000259" key="1">
    <source>
        <dbReference type="Pfam" id="PF00561"/>
    </source>
</evidence>
<dbReference type="Proteomes" id="UP001243844">
    <property type="component" value="Unassembled WGS sequence"/>
</dbReference>
<dbReference type="InterPro" id="IPR000073">
    <property type="entry name" value="AB_hydrolase_1"/>
</dbReference>
<evidence type="ECO:0000313" key="2">
    <source>
        <dbReference type="EMBL" id="MDQ8934851.1"/>
    </source>
</evidence>
<dbReference type="Pfam" id="PF00561">
    <property type="entry name" value="Abhydrolase_1"/>
    <property type="match status" value="1"/>
</dbReference>
<dbReference type="GO" id="GO:0016787">
    <property type="term" value="F:hydrolase activity"/>
    <property type="evidence" value="ECO:0007669"/>
    <property type="project" value="UniProtKB-KW"/>
</dbReference>
<dbReference type="InterPro" id="IPR050266">
    <property type="entry name" value="AB_hydrolase_sf"/>
</dbReference>
<keyword evidence="2" id="KW-0378">Hydrolase</keyword>
<reference evidence="2" key="1">
    <citation type="submission" date="2023-08" db="EMBL/GenBank/DDBJ databases">
        <title>Emergence of clinically-relevant ST2 carbapenem-resistant Acinetobacter baumannii strains in hospital sewages in Zhejiang, East of China.</title>
        <authorList>
            <person name="Kaichao C."/>
            <person name="Zhang R."/>
        </authorList>
    </citation>
    <scope>NUCLEOTIDE SEQUENCE</scope>
    <source>
        <strain evidence="2">M-RB-37</strain>
    </source>
</reference>
<dbReference type="PANTHER" id="PTHR43798">
    <property type="entry name" value="MONOACYLGLYCEROL LIPASE"/>
    <property type="match status" value="1"/>
</dbReference>
<sequence length="296" mass="33799">MSHDEKIKTYVHSDNICLAAYHWGELTPEKESIIFIHGYPDSAEVWNKLAESLADEFNVIAYDVRGTGLSDIPAHSSEYDFKYLINDLEQVIQAFSPHQPVHLVGHDWGALQGWEAVLGDRLEDKIQSYTALAPSLDHVGWWFKREWSKGSFQGYRNVIQRGIGSGYMGIFQIPWIPELVWNLGLAQLWPKWVAKSENTEVQPDPKQLRNGVNGLGLYRQNLIQALLHPTSRTTSIPIHMLVMTQDPFVPKHLSLGMGEWASDIHYTQIESGHWGILSHYAEISKKIRDYILQLNS</sequence>
<dbReference type="Gene3D" id="3.40.50.1820">
    <property type="entry name" value="alpha/beta hydrolase"/>
    <property type="match status" value="1"/>
</dbReference>
<organism evidence="2 3">
    <name type="scientific">Acinetobacter rudis</name>
    <dbReference type="NCBI Taxonomy" id="632955"/>
    <lineage>
        <taxon>Bacteria</taxon>
        <taxon>Pseudomonadati</taxon>
        <taxon>Pseudomonadota</taxon>
        <taxon>Gammaproteobacteria</taxon>
        <taxon>Moraxellales</taxon>
        <taxon>Moraxellaceae</taxon>
        <taxon>Acinetobacter</taxon>
    </lineage>
</organism>
<dbReference type="EMBL" id="JAVIDL010000005">
    <property type="protein sequence ID" value="MDQ8934851.1"/>
    <property type="molecule type" value="Genomic_DNA"/>
</dbReference>
<dbReference type="GO" id="GO:0016020">
    <property type="term" value="C:membrane"/>
    <property type="evidence" value="ECO:0007669"/>
    <property type="project" value="TreeGrafter"/>
</dbReference>
<feature type="domain" description="AB hydrolase-1" evidence="1">
    <location>
        <begin position="33"/>
        <end position="279"/>
    </location>
</feature>
<comment type="caution">
    <text evidence="2">The sequence shown here is derived from an EMBL/GenBank/DDBJ whole genome shotgun (WGS) entry which is preliminary data.</text>
</comment>
<dbReference type="AlphaFoldDB" id="A0AAW8J818"/>
<proteinExistence type="predicted"/>
<dbReference type="InterPro" id="IPR029058">
    <property type="entry name" value="AB_hydrolase_fold"/>
</dbReference>
<name>A0AAW8J818_9GAMM</name>
<dbReference type="RefSeq" id="WP_308981015.1">
    <property type="nucleotide sequence ID" value="NZ_JAVIDL010000005.1"/>
</dbReference>
<dbReference type="InterPro" id="IPR000639">
    <property type="entry name" value="Epox_hydrolase-like"/>
</dbReference>
<gene>
    <name evidence="2" type="ORF">RFH47_03780</name>
</gene>
<dbReference type="PRINTS" id="PR00412">
    <property type="entry name" value="EPOXHYDRLASE"/>
</dbReference>